<accession>A0ABT2CSZ9</accession>
<keyword evidence="3" id="KW-0482">Metalloprotease</keyword>
<feature type="transmembrane region" description="Helical" evidence="1">
    <location>
        <begin position="728"/>
        <end position="752"/>
    </location>
</feature>
<feature type="transmembrane region" description="Helical" evidence="1">
    <location>
        <begin position="445"/>
        <end position="466"/>
    </location>
</feature>
<dbReference type="GO" id="GO:0008237">
    <property type="term" value="F:metallopeptidase activity"/>
    <property type="evidence" value="ECO:0007669"/>
    <property type="project" value="UniProtKB-KW"/>
</dbReference>
<evidence type="ECO:0000313" key="3">
    <source>
        <dbReference type="EMBL" id="MCS0657069.1"/>
    </source>
</evidence>
<dbReference type="PANTHER" id="PTHR36435:SF1">
    <property type="entry name" value="CAAX AMINO TERMINAL PROTEASE FAMILY PROTEIN"/>
    <property type="match status" value="1"/>
</dbReference>
<feature type="transmembrane region" description="Helical" evidence="1">
    <location>
        <begin position="472"/>
        <end position="496"/>
    </location>
</feature>
<dbReference type="Pfam" id="PF02517">
    <property type="entry name" value="Rce1-like"/>
    <property type="match status" value="1"/>
</dbReference>
<keyword evidence="4" id="KW-1185">Reference proteome</keyword>
<protein>
    <submittedName>
        <fullName evidence="3">CPBP family intramembrane metalloprotease</fullName>
    </submittedName>
</protein>
<feature type="transmembrane region" description="Helical" evidence="1">
    <location>
        <begin position="191"/>
        <end position="211"/>
    </location>
</feature>
<feature type="transmembrane region" description="Helical" evidence="1">
    <location>
        <begin position="571"/>
        <end position="594"/>
    </location>
</feature>
<feature type="transmembrane region" description="Helical" evidence="1">
    <location>
        <begin position="644"/>
        <end position="665"/>
    </location>
</feature>
<proteinExistence type="predicted"/>
<dbReference type="RefSeq" id="WP_258810230.1">
    <property type="nucleotide sequence ID" value="NZ_JANUGU010000001.1"/>
</dbReference>
<evidence type="ECO:0000259" key="2">
    <source>
        <dbReference type="Pfam" id="PF02517"/>
    </source>
</evidence>
<keyword evidence="3" id="KW-0645">Protease</keyword>
<comment type="caution">
    <text evidence="3">The sequence shown here is derived from an EMBL/GenBank/DDBJ whole genome shotgun (WGS) entry which is preliminary data.</text>
</comment>
<feature type="transmembrane region" description="Helical" evidence="1">
    <location>
        <begin position="231"/>
        <end position="258"/>
    </location>
</feature>
<feature type="transmembrane region" description="Helical" evidence="1">
    <location>
        <begin position="389"/>
        <end position="410"/>
    </location>
</feature>
<feature type="transmembrane region" description="Helical" evidence="1">
    <location>
        <begin position="167"/>
        <end position="185"/>
    </location>
</feature>
<sequence>MMAAGPVRAAWLLTCLRLRRLANMVLSRRFRGKGAPPTTRSATRPKRRLSGVLGVVLLIWMLFAFEHVAHQAVLNMHCGVTPGSLCAADTARLDADAIAAWEIAEDGVSEPLARAVAFQLSLLLVASFLMSLGSREIAQADWDLEWLVTLPIKRGTLLAGRIVERSIANPSGWFMLLPTSVALAWLNGLRWSAPLAGIVATLALLPLTAVLRTVVDTGLRMTLSPSRLRNLQALCSIATLPFLYLAMSFGMPAGAALIRSLGRGLPQWLMWTPPGLAVRAITAGGAGVAAASIAALLAEVALFAAAGVWVLGRQLRDGVVSSGVREAARRIPRQAQEPSAFWRRLLPRSPVQRRELRLLSRDRNFLVQSLLMPVVIVGSQVVLNGKLNAFAAGPVPLALTAWGISSYMLMLSAFQTLNNEGQALWMLYTFPATIEEVLKDKAKMWAVLALVYPLLILAFGLAAAPAFEWRLIGAFAVVLAGLPLFSAIAVALGVFACDPLAQDVRSKVRPSYVYLYMMLAAMYGYAIYAEKWFQALVVMVLTAGLAQALWQKSRDALPYLLDPSAAPPARVSTADGMMAAMLFFVLQVLGIFLLKRARVDTGLAMTLSFVGAGAIVYALVRLAYRRSRTAGVPAILAGQPLQSLAWGLGAGLAAACVGVAYLYFLKSTPWFVEMAQARAASGIQAAWLVALAVLAAPLFEEFIFRGLVFGGLRRSGGLLPSMVLSAGLFAIVHPPVSMLPVFVLGLCTAYAYERCKGLLAPMLVHAVYNAVIVGWQLA</sequence>
<feature type="transmembrane region" description="Helical" evidence="1">
    <location>
        <begin position="532"/>
        <end position="550"/>
    </location>
</feature>
<feature type="transmembrane region" description="Helical" evidence="1">
    <location>
        <begin position="685"/>
        <end position="708"/>
    </location>
</feature>
<dbReference type="Proteomes" id="UP001204621">
    <property type="component" value="Unassembled WGS sequence"/>
</dbReference>
<name>A0ABT2CSZ9_9BURK</name>
<organism evidence="3 4">
    <name type="scientific">Massilia terrae</name>
    <dbReference type="NCBI Taxonomy" id="1811224"/>
    <lineage>
        <taxon>Bacteria</taxon>
        <taxon>Pseudomonadati</taxon>
        <taxon>Pseudomonadota</taxon>
        <taxon>Betaproteobacteria</taxon>
        <taxon>Burkholderiales</taxon>
        <taxon>Oxalobacteraceae</taxon>
        <taxon>Telluria group</taxon>
        <taxon>Massilia</taxon>
    </lineage>
</organism>
<feature type="transmembrane region" description="Helical" evidence="1">
    <location>
        <begin position="508"/>
        <end position="526"/>
    </location>
</feature>
<reference evidence="3 4" key="1">
    <citation type="submission" date="2022-08" db="EMBL/GenBank/DDBJ databases">
        <title>Reclassification of Massilia species as members of the genera Telluria, Duganella, Pseudoduganella, Mokoshia gen. nov. and Zemynaea gen. nov. using orthogonal and non-orthogonal genome-based approaches.</title>
        <authorList>
            <person name="Bowman J.P."/>
        </authorList>
    </citation>
    <scope>NUCLEOTIDE SEQUENCE [LARGE SCALE GENOMIC DNA]</scope>
    <source>
        <strain evidence="3 4">JCM 31606</strain>
    </source>
</reference>
<feature type="transmembrane region" description="Helical" evidence="1">
    <location>
        <begin position="606"/>
        <end position="624"/>
    </location>
</feature>
<keyword evidence="1" id="KW-0812">Transmembrane</keyword>
<feature type="transmembrane region" description="Helical" evidence="1">
    <location>
        <begin position="112"/>
        <end position="132"/>
    </location>
</feature>
<feature type="transmembrane region" description="Helical" evidence="1">
    <location>
        <begin position="758"/>
        <end position="777"/>
    </location>
</feature>
<keyword evidence="1" id="KW-1133">Transmembrane helix</keyword>
<dbReference type="PANTHER" id="PTHR36435">
    <property type="entry name" value="SLR1288 PROTEIN"/>
    <property type="match status" value="1"/>
</dbReference>
<dbReference type="EMBL" id="JANUGU010000001">
    <property type="protein sequence ID" value="MCS0657069.1"/>
    <property type="molecule type" value="Genomic_DNA"/>
</dbReference>
<keyword evidence="1" id="KW-0472">Membrane</keyword>
<evidence type="ECO:0000313" key="4">
    <source>
        <dbReference type="Proteomes" id="UP001204621"/>
    </source>
</evidence>
<dbReference type="InterPro" id="IPR052710">
    <property type="entry name" value="CAAX_protease"/>
</dbReference>
<feature type="domain" description="CAAX prenyl protease 2/Lysostaphin resistance protein A-like" evidence="2">
    <location>
        <begin position="685"/>
        <end position="771"/>
    </location>
</feature>
<feature type="transmembrane region" description="Helical" evidence="1">
    <location>
        <begin position="278"/>
        <end position="311"/>
    </location>
</feature>
<gene>
    <name evidence="3" type="ORF">NX778_03220</name>
</gene>
<keyword evidence="3" id="KW-0378">Hydrolase</keyword>
<feature type="transmembrane region" description="Helical" evidence="1">
    <location>
        <begin position="49"/>
        <end position="65"/>
    </location>
</feature>
<evidence type="ECO:0000256" key="1">
    <source>
        <dbReference type="SAM" id="Phobius"/>
    </source>
</evidence>
<dbReference type="InterPro" id="IPR003675">
    <property type="entry name" value="Rce1/LyrA-like_dom"/>
</dbReference>